<keyword evidence="3" id="KW-1185">Reference proteome</keyword>
<evidence type="ECO:0000313" key="3">
    <source>
        <dbReference type="Proteomes" id="UP000637267"/>
    </source>
</evidence>
<name>A0ABQ2PCF1_9NEIS</name>
<proteinExistence type="predicted"/>
<evidence type="ECO:0000259" key="1">
    <source>
        <dbReference type="Pfam" id="PF08722"/>
    </source>
</evidence>
<dbReference type="Pfam" id="PF08722">
    <property type="entry name" value="Tn7_TnsA-like_N"/>
    <property type="match status" value="1"/>
</dbReference>
<sequence>MSRLVSKRSVRRIGKSYRSVTGYAPTGFGHIPYESTLERDFVTLAEILPGVTDILSQPVQVRYAVGKVYTPDYKVSFADGSYWLVEIKYRKDLKEDWEAFRPGFKAAVHQARLEGGRFRILTEVEIRSSALLENATFLKDYRSRREEPNYEQRMMRMLEELGETTPRILLEACFESDHHFASAVGYLWRLMAVGLIRADLTQPLNMKSPIWLGRSPELHDE</sequence>
<gene>
    <name evidence="2" type="ORF">GCM10010970_28890</name>
</gene>
<comment type="caution">
    <text evidence="2">The sequence shown here is derived from an EMBL/GenBank/DDBJ whole genome shotgun (WGS) entry which is preliminary data.</text>
</comment>
<dbReference type="EMBL" id="BMLX01000004">
    <property type="protein sequence ID" value="GGP22889.1"/>
    <property type="molecule type" value="Genomic_DNA"/>
</dbReference>
<organism evidence="2 3">
    <name type="scientific">Silvimonas iriomotensis</name>
    <dbReference type="NCBI Taxonomy" id="449662"/>
    <lineage>
        <taxon>Bacteria</taxon>
        <taxon>Pseudomonadati</taxon>
        <taxon>Pseudomonadota</taxon>
        <taxon>Betaproteobacteria</taxon>
        <taxon>Neisseriales</taxon>
        <taxon>Chitinibacteraceae</taxon>
        <taxon>Silvimonas</taxon>
    </lineage>
</organism>
<dbReference type="RefSeq" id="WP_188705082.1">
    <property type="nucleotide sequence ID" value="NZ_BMLX01000004.1"/>
</dbReference>
<reference evidence="3" key="1">
    <citation type="journal article" date="2019" name="Int. J. Syst. Evol. Microbiol.">
        <title>The Global Catalogue of Microorganisms (GCM) 10K type strain sequencing project: providing services to taxonomists for standard genome sequencing and annotation.</title>
        <authorList>
            <consortium name="The Broad Institute Genomics Platform"/>
            <consortium name="The Broad Institute Genome Sequencing Center for Infectious Disease"/>
            <person name="Wu L."/>
            <person name="Ma J."/>
        </authorList>
    </citation>
    <scope>NUCLEOTIDE SEQUENCE [LARGE SCALE GENOMIC DNA]</scope>
    <source>
        <strain evidence="3">CGMCC 1.8859</strain>
    </source>
</reference>
<dbReference type="InterPro" id="IPR014833">
    <property type="entry name" value="TnsA_N"/>
</dbReference>
<dbReference type="Proteomes" id="UP000637267">
    <property type="component" value="Unassembled WGS sequence"/>
</dbReference>
<feature type="domain" description="TnsA endonuclease N-terminal" evidence="1">
    <location>
        <begin position="50"/>
        <end position="123"/>
    </location>
</feature>
<protein>
    <recommendedName>
        <fullName evidence="1">TnsA endonuclease N-terminal domain-containing protein</fullName>
    </recommendedName>
</protein>
<accession>A0ABQ2PCF1</accession>
<evidence type="ECO:0000313" key="2">
    <source>
        <dbReference type="EMBL" id="GGP22889.1"/>
    </source>
</evidence>